<gene>
    <name evidence="1" type="ORF">HMPREF1630_07460</name>
</gene>
<protein>
    <submittedName>
        <fullName evidence="1">Uncharacterized protein</fullName>
    </submittedName>
</protein>
<dbReference type="EMBL" id="JRMW01000039">
    <property type="protein sequence ID" value="KGF03409.1"/>
    <property type="molecule type" value="Genomic_DNA"/>
</dbReference>
<accession>A0A095Z4L1</accession>
<evidence type="ECO:0000313" key="2">
    <source>
        <dbReference type="Proteomes" id="UP000029579"/>
    </source>
</evidence>
<dbReference type="Proteomes" id="UP000029579">
    <property type="component" value="Unassembled WGS sequence"/>
</dbReference>
<name>A0A095Z4L1_9FIRM</name>
<sequence length="107" mass="12385">MNKKYEIWSKNIEDAFNSGEILDILDRVASKRSIEKTGTFEKDLISASYESLLDFRPDFSILDETSHTVYKKAYKPNKSRALCNKPTSKQYHKSNINKIPIVKLVEI</sequence>
<organism evidence="1 2">
    <name type="scientific">Anaerococcus lactolyticus S7-1-13</name>
    <dbReference type="NCBI Taxonomy" id="1284686"/>
    <lineage>
        <taxon>Bacteria</taxon>
        <taxon>Bacillati</taxon>
        <taxon>Bacillota</taxon>
        <taxon>Tissierellia</taxon>
        <taxon>Tissierellales</taxon>
        <taxon>Peptoniphilaceae</taxon>
        <taxon>Anaerococcus</taxon>
    </lineage>
</organism>
<reference evidence="1 2" key="1">
    <citation type="submission" date="2014-07" db="EMBL/GenBank/DDBJ databases">
        <authorList>
            <person name="McCorrison J."/>
            <person name="Sanka R."/>
            <person name="Torralba M."/>
            <person name="Gillis M."/>
            <person name="Haft D.H."/>
            <person name="Methe B."/>
            <person name="Sutton G."/>
            <person name="Nelson K.E."/>
        </authorList>
    </citation>
    <scope>NUCLEOTIDE SEQUENCE [LARGE SCALE GENOMIC DNA]</scope>
    <source>
        <strain evidence="1 2">S7-1-13</strain>
    </source>
</reference>
<dbReference type="RefSeq" id="WP_037328427.1">
    <property type="nucleotide sequence ID" value="NZ_JRMW01000039.1"/>
</dbReference>
<evidence type="ECO:0000313" key="1">
    <source>
        <dbReference type="EMBL" id="KGF03409.1"/>
    </source>
</evidence>
<dbReference type="AlphaFoldDB" id="A0A095Z4L1"/>
<proteinExistence type="predicted"/>
<comment type="caution">
    <text evidence="1">The sequence shown here is derived from an EMBL/GenBank/DDBJ whole genome shotgun (WGS) entry which is preliminary data.</text>
</comment>